<sequence>MSKNKGGREVRKPKQPKQPKPNPSDNAIIPPTKQARK</sequence>
<keyword evidence="3" id="KW-1185">Reference proteome</keyword>
<dbReference type="EMBL" id="SHKR01000012">
    <property type="protein sequence ID" value="RZU15863.1"/>
    <property type="molecule type" value="Genomic_DNA"/>
</dbReference>
<evidence type="ECO:0000313" key="2">
    <source>
        <dbReference type="EMBL" id="RZU15863.1"/>
    </source>
</evidence>
<protein>
    <submittedName>
        <fullName evidence="2">Uncharacterized protein</fullName>
    </submittedName>
</protein>
<reference evidence="2 3" key="1">
    <citation type="journal article" date="2015" name="Stand. Genomic Sci.">
        <title>Genomic Encyclopedia of Bacterial and Archaeal Type Strains, Phase III: the genomes of soil and plant-associated and newly described type strains.</title>
        <authorList>
            <person name="Whitman W.B."/>
            <person name="Woyke T."/>
            <person name="Klenk H.P."/>
            <person name="Zhou Y."/>
            <person name="Lilburn T.G."/>
            <person name="Beck B.J."/>
            <person name="De Vos P."/>
            <person name="Vandamme P."/>
            <person name="Eisen J.A."/>
            <person name="Garrity G."/>
            <person name="Hugenholtz P."/>
            <person name="Kyrpides N.C."/>
        </authorList>
    </citation>
    <scope>NUCLEOTIDE SEQUENCE [LARGE SCALE GENOMIC DNA]</scope>
    <source>
        <strain evidence="2 3">VKM Ac-2540</strain>
    </source>
</reference>
<organism evidence="2 3">
    <name type="scientific">Kribbella rubisoli</name>
    <dbReference type="NCBI Taxonomy" id="3075929"/>
    <lineage>
        <taxon>Bacteria</taxon>
        <taxon>Bacillati</taxon>
        <taxon>Actinomycetota</taxon>
        <taxon>Actinomycetes</taxon>
        <taxon>Propionibacteriales</taxon>
        <taxon>Kribbellaceae</taxon>
        <taxon>Kribbella</taxon>
    </lineage>
</organism>
<comment type="caution">
    <text evidence="2">The sequence shown here is derived from an EMBL/GenBank/DDBJ whole genome shotgun (WGS) entry which is preliminary data.</text>
</comment>
<evidence type="ECO:0000313" key="3">
    <source>
        <dbReference type="Proteomes" id="UP000292027"/>
    </source>
</evidence>
<dbReference type="AlphaFoldDB" id="A0A4Q7X090"/>
<name>A0A4Q7X090_9ACTN</name>
<evidence type="ECO:0000256" key="1">
    <source>
        <dbReference type="SAM" id="MobiDB-lite"/>
    </source>
</evidence>
<feature type="compositionally biased region" description="Basic and acidic residues" evidence="1">
    <location>
        <begin position="1"/>
        <end position="12"/>
    </location>
</feature>
<gene>
    <name evidence="2" type="ORF">EV645_3402</name>
</gene>
<dbReference type="Proteomes" id="UP000292027">
    <property type="component" value="Unassembled WGS sequence"/>
</dbReference>
<feature type="region of interest" description="Disordered" evidence="1">
    <location>
        <begin position="1"/>
        <end position="37"/>
    </location>
</feature>
<accession>A0A4Q7X090</accession>
<proteinExistence type="predicted"/>